<protein>
    <recommendedName>
        <fullName evidence="7">Secreted protein/lipoprotein</fullName>
    </recommendedName>
</protein>
<reference evidence="3" key="3">
    <citation type="journal article" name="Syst. Appl. Microbiol.">
        <title>Streptomyces alkaliterrae sp. nov., isolated from an alkaline soil, and emended descriptions of Streptomyces alkaliphilus, Streptomyces calidiresistens and Streptomyces durbertensis.</title>
        <authorList>
            <person name="Swiecimska M."/>
            <person name="Golinska P."/>
            <person name="Nouioui I."/>
            <person name="Wypij M."/>
            <person name="Rai M."/>
            <person name="Sangal V."/>
            <person name="Goodfellow M."/>
        </authorList>
    </citation>
    <scope>NUCLEOTIDE SEQUENCE</scope>
    <source>
        <strain evidence="3">OF8</strain>
    </source>
</reference>
<evidence type="ECO:0000313" key="6">
    <source>
        <dbReference type="Proteomes" id="UP000517765"/>
    </source>
</evidence>
<feature type="chain" id="PRO_5038243399" description="Secreted protein/lipoprotein" evidence="2">
    <location>
        <begin position="32"/>
        <end position="205"/>
    </location>
</feature>
<reference evidence="6" key="2">
    <citation type="submission" date="2020-05" db="EMBL/GenBank/DDBJ databases">
        <title>Classification of alakaliphilic streptomycetes isolated from an alkaline soil next to Lonar Crater, India and a proposal for the recognition of Streptomyces alkaliterrae sp. nov.</title>
        <authorList>
            <person name="Golinska P."/>
        </authorList>
    </citation>
    <scope>NUCLEOTIDE SEQUENCE [LARGE SCALE GENOMIC DNA]</scope>
    <source>
        <strain evidence="6">OF8</strain>
    </source>
</reference>
<reference evidence="4 5" key="1">
    <citation type="submission" date="2019-10" db="EMBL/GenBank/DDBJ databases">
        <title>Streptomyces sp. nov., a novel actinobacterium isolated from alkaline environment.</title>
        <authorList>
            <person name="Golinska P."/>
        </authorList>
    </citation>
    <scope>NUCLEOTIDE SEQUENCE [LARGE SCALE GENOMIC DNA]</scope>
    <source>
        <strain evidence="4 5">OF1</strain>
    </source>
</reference>
<proteinExistence type="predicted"/>
<accession>A0A5P0YK54</accession>
<sequence length="205" mass="22511">MAHSAARRHNIRRTRPLAMLMALSTITALSACGSNNDASSEKAGSETPTVSTPPSPDPEPSETETLSADETAALKGYRAAWAARVDAYSKGSSKGTAAEETHALRALAEIEYDLKSMRKLGRVTTGKPDLQPEVTSVEREKHYRAVATITDCVDISGWRLVDKTTREPVILPKERLMRFVSVVTVEEWGNDRWVVTKVDNKARKC</sequence>
<dbReference type="Proteomes" id="UP000517765">
    <property type="component" value="Unassembled WGS sequence"/>
</dbReference>
<dbReference type="OrthoDB" id="3387754at2"/>
<evidence type="ECO:0008006" key="7">
    <source>
        <dbReference type="Google" id="ProtNLM"/>
    </source>
</evidence>
<dbReference type="RefSeq" id="WP_143646180.1">
    <property type="nucleotide sequence ID" value="NZ_JABJXA010000021.1"/>
</dbReference>
<evidence type="ECO:0000313" key="3">
    <source>
        <dbReference type="EMBL" id="MBB1258311.1"/>
    </source>
</evidence>
<name>A0A5P0YK54_9ACTN</name>
<gene>
    <name evidence="4" type="ORF">FNX44_002165</name>
    <name evidence="3" type="ORF">H3147_05640</name>
</gene>
<organism evidence="4 5">
    <name type="scientific">Streptomyces alkaliterrae</name>
    <dbReference type="NCBI Taxonomy" id="2213162"/>
    <lineage>
        <taxon>Bacteria</taxon>
        <taxon>Bacillati</taxon>
        <taxon>Actinomycetota</taxon>
        <taxon>Actinomycetes</taxon>
        <taxon>Kitasatosporales</taxon>
        <taxon>Streptomycetaceae</taxon>
        <taxon>Streptomyces</taxon>
    </lineage>
</organism>
<comment type="caution">
    <text evidence="4">The sequence shown here is derived from an EMBL/GenBank/DDBJ whole genome shotgun (WGS) entry which is preliminary data.</text>
</comment>
<dbReference type="PROSITE" id="PS51257">
    <property type="entry name" value="PROKAR_LIPOPROTEIN"/>
    <property type="match status" value="1"/>
</dbReference>
<dbReference type="EMBL" id="JABJXA010000021">
    <property type="protein sequence ID" value="MBB1258311.1"/>
    <property type="molecule type" value="Genomic_DNA"/>
</dbReference>
<evidence type="ECO:0000313" key="4">
    <source>
        <dbReference type="EMBL" id="MQS00705.1"/>
    </source>
</evidence>
<feature type="signal peptide" evidence="2">
    <location>
        <begin position="1"/>
        <end position="31"/>
    </location>
</feature>
<feature type="region of interest" description="Disordered" evidence="1">
    <location>
        <begin position="33"/>
        <end position="66"/>
    </location>
</feature>
<dbReference type="AlphaFoldDB" id="A0A5P0YK54"/>
<evidence type="ECO:0000256" key="1">
    <source>
        <dbReference type="SAM" id="MobiDB-lite"/>
    </source>
</evidence>
<keyword evidence="5" id="KW-1185">Reference proteome</keyword>
<keyword evidence="2" id="KW-0732">Signal</keyword>
<dbReference type="Proteomes" id="UP000320857">
    <property type="component" value="Unassembled WGS sequence"/>
</dbReference>
<evidence type="ECO:0000313" key="5">
    <source>
        <dbReference type="Proteomes" id="UP000320857"/>
    </source>
</evidence>
<evidence type="ECO:0000256" key="2">
    <source>
        <dbReference type="SAM" id="SignalP"/>
    </source>
</evidence>
<dbReference type="EMBL" id="VJYK02000010">
    <property type="protein sequence ID" value="MQS00705.1"/>
    <property type="molecule type" value="Genomic_DNA"/>
</dbReference>